<protein>
    <submittedName>
        <fullName evidence="7">FtsK/SpoIIIE domain-containing protein</fullName>
    </submittedName>
</protein>
<feature type="binding site" evidence="3">
    <location>
        <begin position="360"/>
        <end position="367"/>
    </location>
    <ligand>
        <name>ATP</name>
        <dbReference type="ChEBI" id="CHEBI:30616"/>
    </ligand>
</feature>
<keyword evidence="5" id="KW-0472">Membrane</keyword>
<keyword evidence="5" id="KW-0812">Transmembrane</keyword>
<keyword evidence="1 3" id="KW-0547">Nucleotide-binding</keyword>
<dbReference type="CDD" id="cd01120">
    <property type="entry name" value="RecA-like_superfamily"/>
    <property type="match status" value="1"/>
</dbReference>
<evidence type="ECO:0000256" key="1">
    <source>
        <dbReference type="ARBA" id="ARBA00022741"/>
    </source>
</evidence>
<proteinExistence type="predicted"/>
<dbReference type="CDD" id="cd01127">
    <property type="entry name" value="TrwB_TraG_TraD_VirD4"/>
    <property type="match status" value="1"/>
</dbReference>
<keyword evidence="5" id="KW-1133">Transmembrane helix</keyword>
<dbReference type="PANTHER" id="PTHR22683">
    <property type="entry name" value="SPORULATION PROTEIN RELATED"/>
    <property type="match status" value="1"/>
</dbReference>
<accession>A0ABU0XF98</accession>
<evidence type="ECO:0000313" key="8">
    <source>
        <dbReference type="Proteomes" id="UP001230289"/>
    </source>
</evidence>
<feature type="domain" description="FtsK" evidence="6">
    <location>
        <begin position="342"/>
        <end position="525"/>
    </location>
</feature>
<dbReference type="PANTHER" id="PTHR22683:SF1">
    <property type="entry name" value="TYPE VII SECRETION SYSTEM PROTEIN ESSC"/>
    <property type="match status" value="1"/>
</dbReference>
<dbReference type="InterPro" id="IPR050206">
    <property type="entry name" value="FtsK/SpoIIIE/SftA"/>
</dbReference>
<dbReference type="EMBL" id="JAVFCB010000001">
    <property type="protein sequence ID" value="MDQ4212360.1"/>
    <property type="molecule type" value="Genomic_DNA"/>
</dbReference>
<gene>
    <name evidence="7" type="ORF">RBR11_00340</name>
</gene>
<sequence length="942" mass="97924">MDPAEPIVLPPTAVPPQRAPLPLLAAVVPVASGVVLFAVTGSALSLCFAALGPLMILASFLDGLRQRRRATRIARAEETGAWARVAETVAERADAERTRLRRLAPDLAGCLAEPPLRRTALPAGVPVTIGRGDAPSPLRFSGVGPRADEFRARHRSLSGVPVTAELTHGVCLRGPEPIATAVARGLVLQLCLRHTGTAVRFDGDGLVRLGLEGLPQARGGARRAETVHVGAERPASSGARLALVSAGSPPPSGYDTVVDLVDPVAAAVRTPDGERICAVEGISGAQAAALVRDLAENGDDEAEVPTAVGLAEVVDGTAIVTGDGTEDAGRGGLRVAVGRDAIGPVVVDLVADGPHALVTGVTGAGKSELLVSWIAALAAAHPADRVAFVLADFKGGTAFEPLRALPHVAAVMTDLDADGAERGVRSMRAELRRREGVLSEHGARSIAEAGGALGRLVIVVDEFAVLLQEHPELAAVFSDIAARGRALGMHLILGTQRATGVIRDAIATNCPLRISLRVTDPADSRAMVGTDEAASLPGDAAGRGLALVRRPQDAGPALFRVARTSTEDLARIVAAAAGQQRARSPWQPALPLHLRRTELAAVPRGEIVLGLADEPERQRRCVRTLRVGEQRGLMVLGGPGSGKSAVLCALAEQVPEAVRVPQDPEQAWSLVDAIAEGLTPMPPLLVVDDVDRILAAFPIEYASAWAERLQRVVRAAGERAGTVLLSASRCAGPVAALADLLPSRAVLRTTGRTEHLAAGGEPRSFDPERPPGRATLDGAQVQFTLPESDERPPGPVSAPTPVWAARAPLVGVVSTAPARTADLLARGVDGARVSSIDDGAPVTLPDGIGSGQVGPERILLVGDADAWQRQYALWQRIARAGEILVLAEAARELRTLARVRELPPYAAPHAGRAWTIDPDGRPSRVVLPAPRGGVSRAARPEG</sequence>
<evidence type="ECO:0000256" key="5">
    <source>
        <dbReference type="SAM" id="Phobius"/>
    </source>
</evidence>
<dbReference type="Proteomes" id="UP001230289">
    <property type="component" value="Unassembled WGS sequence"/>
</dbReference>
<organism evidence="7 8">
    <name type="scientific">Microbacterium capsulatum</name>
    <dbReference type="NCBI Taxonomy" id="3041921"/>
    <lineage>
        <taxon>Bacteria</taxon>
        <taxon>Bacillati</taxon>
        <taxon>Actinomycetota</taxon>
        <taxon>Actinomycetes</taxon>
        <taxon>Micrococcales</taxon>
        <taxon>Microbacteriaceae</taxon>
        <taxon>Microbacterium</taxon>
    </lineage>
</organism>
<feature type="transmembrane region" description="Helical" evidence="5">
    <location>
        <begin position="20"/>
        <end position="39"/>
    </location>
</feature>
<comment type="caution">
    <text evidence="7">The sequence shown here is derived from an EMBL/GenBank/DDBJ whole genome shotgun (WGS) entry which is preliminary data.</text>
</comment>
<keyword evidence="2 3" id="KW-0067">ATP-binding</keyword>
<name>A0ABU0XF98_9MICO</name>
<feature type="transmembrane region" description="Helical" evidence="5">
    <location>
        <begin position="46"/>
        <end position="64"/>
    </location>
</feature>
<dbReference type="Pfam" id="PF01580">
    <property type="entry name" value="FtsK_SpoIIIE"/>
    <property type="match status" value="1"/>
</dbReference>
<dbReference type="SMART" id="SM00382">
    <property type="entry name" value="AAA"/>
    <property type="match status" value="2"/>
</dbReference>
<dbReference type="Gene3D" id="3.40.50.300">
    <property type="entry name" value="P-loop containing nucleotide triphosphate hydrolases"/>
    <property type="match status" value="3"/>
</dbReference>
<dbReference type="InterPro" id="IPR003593">
    <property type="entry name" value="AAA+_ATPase"/>
</dbReference>
<evidence type="ECO:0000259" key="6">
    <source>
        <dbReference type="PROSITE" id="PS50901"/>
    </source>
</evidence>
<feature type="region of interest" description="Disordered" evidence="4">
    <location>
        <begin position="753"/>
        <end position="775"/>
    </location>
</feature>
<dbReference type="PROSITE" id="PS50901">
    <property type="entry name" value="FTSK"/>
    <property type="match status" value="1"/>
</dbReference>
<dbReference type="InterPro" id="IPR002543">
    <property type="entry name" value="FtsK_dom"/>
</dbReference>
<evidence type="ECO:0000313" key="7">
    <source>
        <dbReference type="EMBL" id="MDQ4212360.1"/>
    </source>
</evidence>
<dbReference type="InterPro" id="IPR027417">
    <property type="entry name" value="P-loop_NTPase"/>
</dbReference>
<evidence type="ECO:0000256" key="3">
    <source>
        <dbReference type="PROSITE-ProRule" id="PRU00289"/>
    </source>
</evidence>
<feature type="region of interest" description="Disordered" evidence="4">
    <location>
        <begin position="910"/>
        <end position="942"/>
    </location>
</feature>
<evidence type="ECO:0000256" key="4">
    <source>
        <dbReference type="SAM" id="MobiDB-lite"/>
    </source>
</evidence>
<evidence type="ECO:0000256" key="2">
    <source>
        <dbReference type="ARBA" id="ARBA00022840"/>
    </source>
</evidence>
<reference evidence="7 8" key="1">
    <citation type="submission" date="2023-08" db="EMBL/GenBank/DDBJ databases">
        <title>Microbacterium sp. nov., isolated from a waste landfill.</title>
        <authorList>
            <person name="Wen W."/>
        </authorList>
    </citation>
    <scope>NUCLEOTIDE SEQUENCE [LARGE SCALE GENOMIC DNA]</scope>
    <source>
        <strain evidence="7 8">ASV81</strain>
    </source>
</reference>
<keyword evidence="8" id="KW-1185">Reference proteome</keyword>
<dbReference type="RefSeq" id="WP_308487301.1">
    <property type="nucleotide sequence ID" value="NZ_JAVFCB010000001.1"/>
</dbReference>
<dbReference type="SUPFAM" id="SSF52540">
    <property type="entry name" value="P-loop containing nucleoside triphosphate hydrolases"/>
    <property type="match status" value="2"/>
</dbReference>